<dbReference type="EMBL" id="CP012643">
    <property type="protein sequence ID" value="ALI97761.1"/>
    <property type="molecule type" value="Genomic_DNA"/>
</dbReference>
<dbReference type="RefSeq" id="WP_062542055.1">
    <property type="nucleotide sequence ID" value="NZ_CP012643.1"/>
</dbReference>
<gene>
    <name evidence="1" type="ORF">DC20_00595</name>
</gene>
<dbReference type="AlphaFoldDB" id="A0A0P0BZ76"/>
<keyword evidence="2" id="KW-1185">Reference proteome</keyword>
<evidence type="ECO:0000313" key="1">
    <source>
        <dbReference type="EMBL" id="ALI97761.1"/>
    </source>
</evidence>
<reference evidence="1 2" key="1">
    <citation type="submission" date="2015-08" db="EMBL/GenBank/DDBJ databases">
        <title>Complete genome sequence of Rufibacter tibetensis strain 1351t, a radiation-resistant bacterium from tibet plateau.</title>
        <authorList>
            <person name="Dai J."/>
        </authorList>
    </citation>
    <scope>NUCLEOTIDE SEQUENCE [LARGE SCALE GENOMIC DNA]</scope>
    <source>
        <strain evidence="1 2">1351</strain>
    </source>
</reference>
<organism evidence="1 2">
    <name type="scientific">Rufibacter tibetensis</name>
    <dbReference type="NCBI Taxonomy" id="512763"/>
    <lineage>
        <taxon>Bacteria</taxon>
        <taxon>Pseudomonadati</taxon>
        <taxon>Bacteroidota</taxon>
        <taxon>Cytophagia</taxon>
        <taxon>Cytophagales</taxon>
        <taxon>Hymenobacteraceae</taxon>
        <taxon>Rufibacter</taxon>
    </lineage>
</organism>
<accession>A0A0P0BZ76</accession>
<proteinExistence type="predicted"/>
<evidence type="ECO:0000313" key="2">
    <source>
        <dbReference type="Proteomes" id="UP000061382"/>
    </source>
</evidence>
<sequence length="61" mass="7119">MKMTEKEFDENFVQTLDAFLVSMAESSDVDLDKFYTMTCLLENLRFFSPVLYGALKDSHKK</sequence>
<protein>
    <submittedName>
        <fullName evidence="1">Uncharacterized protein</fullName>
    </submittedName>
</protein>
<dbReference type="STRING" id="512763.DC20_00595"/>
<dbReference type="Proteomes" id="UP000061382">
    <property type="component" value="Chromosome"/>
</dbReference>
<name>A0A0P0BZ76_9BACT</name>
<dbReference type="KEGG" id="rti:DC20_00595"/>
<dbReference type="PATRIC" id="fig|512763.3.peg.128"/>